<dbReference type="InterPro" id="IPR017896">
    <property type="entry name" value="4Fe4S_Fe-S-bd"/>
</dbReference>
<proteinExistence type="predicted"/>
<gene>
    <name evidence="8" type="ORF">LCGC14_0710660</name>
</gene>
<dbReference type="Pfam" id="PF13183">
    <property type="entry name" value="Fer4_8"/>
    <property type="match status" value="1"/>
</dbReference>
<keyword evidence="5" id="KW-0411">Iron-sulfur</keyword>
<dbReference type="PANTHER" id="PTHR43255">
    <property type="entry name" value="IRON-SULFUR-BINDING OXIDOREDUCTASE FADF-RELATED-RELATED"/>
    <property type="match status" value="1"/>
</dbReference>
<evidence type="ECO:0000259" key="7">
    <source>
        <dbReference type="Pfam" id="PF13183"/>
    </source>
</evidence>
<evidence type="ECO:0000256" key="3">
    <source>
        <dbReference type="ARBA" id="ARBA00023002"/>
    </source>
</evidence>
<dbReference type="PANTHER" id="PTHR43255:SF1">
    <property type="entry name" value="IRON-SULFUR-BINDING OXIDOREDUCTASE FADF-RELATED"/>
    <property type="match status" value="1"/>
</dbReference>
<feature type="domain" description="4Fe-4S ferredoxin-type" evidence="7">
    <location>
        <begin position="27"/>
        <end position="106"/>
    </location>
</feature>
<evidence type="ECO:0000256" key="1">
    <source>
        <dbReference type="ARBA" id="ARBA00022485"/>
    </source>
</evidence>
<evidence type="ECO:0000256" key="5">
    <source>
        <dbReference type="ARBA" id="ARBA00023014"/>
    </source>
</evidence>
<evidence type="ECO:0000313" key="8">
    <source>
        <dbReference type="EMBL" id="KKN42693.1"/>
    </source>
</evidence>
<keyword evidence="4" id="KW-0408">Iron</keyword>
<dbReference type="AlphaFoldDB" id="A0A0F9TMN9"/>
<dbReference type="InterPro" id="IPR004017">
    <property type="entry name" value="Cys_rich_dom"/>
</dbReference>
<evidence type="ECO:0008006" key="9">
    <source>
        <dbReference type="Google" id="ProtNLM"/>
    </source>
</evidence>
<protein>
    <recommendedName>
        <fullName evidence="9">4Fe-4S ferredoxin-type domain-containing protein</fullName>
    </recommendedName>
</protein>
<dbReference type="GO" id="GO:0046872">
    <property type="term" value="F:metal ion binding"/>
    <property type="evidence" value="ECO:0007669"/>
    <property type="project" value="UniProtKB-KW"/>
</dbReference>
<dbReference type="SUPFAM" id="SSF46548">
    <property type="entry name" value="alpha-helical ferredoxin"/>
    <property type="match status" value="1"/>
</dbReference>
<dbReference type="Gene3D" id="1.10.1060.10">
    <property type="entry name" value="Alpha-helical ferredoxin"/>
    <property type="match status" value="1"/>
</dbReference>
<dbReference type="EMBL" id="LAZR01001563">
    <property type="protein sequence ID" value="KKN42693.1"/>
    <property type="molecule type" value="Genomic_DNA"/>
</dbReference>
<evidence type="ECO:0000256" key="4">
    <source>
        <dbReference type="ARBA" id="ARBA00023004"/>
    </source>
</evidence>
<dbReference type="GO" id="GO:0005886">
    <property type="term" value="C:plasma membrane"/>
    <property type="evidence" value="ECO:0007669"/>
    <property type="project" value="TreeGrafter"/>
</dbReference>
<sequence>MENRDVKMTEIKPEEKFKRLAKVGPSVLQCIACGDCREQTDYTATPPKWGVCVARDHTSGFEPFFARGKMQIIRSLWQGKLELSKDMADVIFQCPTCGACTEACAYDMDNVALYEALRAELVDAGCGLEAHIPMNKAMVELLNPYGRDNKLKNKWTEKLDFKIKNATTETAEVLYFVGCTSALTPDIESIAINTAKVFNKLHIDFSILGEQEVCCGSVGMRTGNRNAFKSVAQKNYELFKKSGVKSIVTSCAGCYRTLKIDYADILKDLDIKILHTVEFLNNLIKEKDIQFKNLGFNVTYHDPCHTGRHMGLYEEPREILKKIANLTEMKTIKQSANCCGAGGGVKKGFPELAHEIAKSRIQEAENTGADYIVSICPFCYRNLSDAIVEMGSKLKMVDLMELVEQSLN</sequence>
<feature type="domain" description="Cysteine-rich" evidence="6">
    <location>
        <begin position="298"/>
        <end position="383"/>
    </location>
</feature>
<evidence type="ECO:0000259" key="6">
    <source>
        <dbReference type="Pfam" id="PF02754"/>
    </source>
</evidence>
<dbReference type="InterPro" id="IPR009051">
    <property type="entry name" value="Helical_ferredxn"/>
</dbReference>
<evidence type="ECO:0000256" key="2">
    <source>
        <dbReference type="ARBA" id="ARBA00022723"/>
    </source>
</evidence>
<keyword evidence="1" id="KW-0004">4Fe-4S</keyword>
<dbReference type="GO" id="GO:0016491">
    <property type="term" value="F:oxidoreductase activity"/>
    <property type="evidence" value="ECO:0007669"/>
    <property type="project" value="UniProtKB-KW"/>
</dbReference>
<dbReference type="InterPro" id="IPR051460">
    <property type="entry name" value="HdrC_iron-sulfur_subunit"/>
</dbReference>
<feature type="domain" description="Cysteine-rich" evidence="6">
    <location>
        <begin position="173"/>
        <end position="259"/>
    </location>
</feature>
<accession>A0A0F9TMN9</accession>
<keyword evidence="2" id="KW-0479">Metal-binding</keyword>
<keyword evidence="3" id="KW-0560">Oxidoreductase</keyword>
<name>A0A0F9TMN9_9ZZZZ</name>
<comment type="caution">
    <text evidence="8">The sequence shown here is derived from an EMBL/GenBank/DDBJ whole genome shotgun (WGS) entry which is preliminary data.</text>
</comment>
<dbReference type="Pfam" id="PF02754">
    <property type="entry name" value="CCG"/>
    <property type="match status" value="2"/>
</dbReference>
<reference evidence="8" key="1">
    <citation type="journal article" date="2015" name="Nature">
        <title>Complex archaea that bridge the gap between prokaryotes and eukaryotes.</title>
        <authorList>
            <person name="Spang A."/>
            <person name="Saw J.H."/>
            <person name="Jorgensen S.L."/>
            <person name="Zaremba-Niedzwiedzka K."/>
            <person name="Martijn J."/>
            <person name="Lind A.E."/>
            <person name="van Eijk R."/>
            <person name="Schleper C."/>
            <person name="Guy L."/>
            <person name="Ettema T.J."/>
        </authorList>
    </citation>
    <scope>NUCLEOTIDE SEQUENCE</scope>
</reference>
<organism evidence="8">
    <name type="scientific">marine sediment metagenome</name>
    <dbReference type="NCBI Taxonomy" id="412755"/>
    <lineage>
        <taxon>unclassified sequences</taxon>
        <taxon>metagenomes</taxon>
        <taxon>ecological metagenomes</taxon>
    </lineage>
</organism>
<dbReference type="GO" id="GO:0051539">
    <property type="term" value="F:4 iron, 4 sulfur cluster binding"/>
    <property type="evidence" value="ECO:0007669"/>
    <property type="project" value="UniProtKB-KW"/>
</dbReference>